<evidence type="ECO:0000256" key="3">
    <source>
        <dbReference type="ARBA" id="ARBA00022490"/>
    </source>
</evidence>
<evidence type="ECO:0000256" key="4">
    <source>
        <dbReference type="ARBA" id="ARBA00022917"/>
    </source>
</evidence>
<organism evidence="6">
    <name type="scientific">bioreactor metagenome</name>
    <dbReference type="NCBI Taxonomy" id="1076179"/>
    <lineage>
        <taxon>unclassified sequences</taxon>
        <taxon>metagenomes</taxon>
        <taxon>ecological metagenomes</taxon>
    </lineage>
</organism>
<dbReference type="FunFam" id="1.10.132.20:FF:000001">
    <property type="entry name" value="Ribosome-recycling factor"/>
    <property type="match status" value="1"/>
</dbReference>
<dbReference type="Pfam" id="PF01765">
    <property type="entry name" value="RRF"/>
    <property type="match status" value="1"/>
</dbReference>
<dbReference type="CDD" id="cd00520">
    <property type="entry name" value="RRF"/>
    <property type="match status" value="1"/>
</dbReference>
<dbReference type="AlphaFoldDB" id="A0A644W1Z5"/>
<dbReference type="InterPro" id="IPR002661">
    <property type="entry name" value="Ribosome_recyc_fac"/>
</dbReference>
<comment type="caution">
    <text evidence="6">The sequence shown here is derived from an EMBL/GenBank/DDBJ whole genome shotgun (WGS) entry which is preliminary data.</text>
</comment>
<dbReference type="FunFam" id="3.30.1360.40:FF:000001">
    <property type="entry name" value="Ribosome-recycling factor"/>
    <property type="match status" value="1"/>
</dbReference>
<dbReference type="InterPro" id="IPR036191">
    <property type="entry name" value="RRF_sf"/>
</dbReference>
<dbReference type="InterPro" id="IPR023584">
    <property type="entry name" value="Ribosome_recyc_fac_dom"/>
</dbReference>
<name>A0A644W1Z5_9ZZZZ</name>
<protein>
    <submittedName>
        <fullName evidence="6">Ribosome-recycling factor</fullName>
    </submittedName>
</protein>
<keyword evidence="4" id="KW-0648">Protein biosynthesis</keyword>
<feature type="domain" description="Ribosome recycling factor" evidence="5">
    <location>
        <begin position="23"/>
        <end position="185"/>
    </location>
</feature>
<evidence type="ECO:0000313" key="6">
    <source>
        <dbReference type="EMBL" id="MPL97617.1"/>
    </source>
</evidence>
<dbReference type="HAMAP" id="MF_00040">
    <property type="entry name" value="RRF"/>
    <property type="match status" value="1"/>
</dbReference>
<dbReference type="PANTHER" id="PTHR20982:SF3">
    <property type="entry name" value="MITOCHONDRIAL RIBOSOME RECYCLING FACTOR PSEUDO 1"/>
    <property type="match status" value="1"/>
</dbReference>
<evidence type="ECO:0000256" key="2">
    <source>
        <dbReference type="ARBA" id="ARBA00005912"/>
    </source>
</evidence>
<reference evidence="6" key="1">
    <citation type="submission" date="2019-08" db="EMBL/GenBank/DDBJ databases">
        <authorList>
            <person name="Kucharzyk K."/>
            <person name="Murdoch R.W."/>
            <person name="Higgins S."/>
            <person name="Loffler F."/>
        </authorList>
    </citation>
    <scope>NUCLEOTIDE SEQUENCE</scope>
</reference>
<dbReference type="Gene3D" id="3.30.1360.40">
    <property type="match status" value="1"/>
</dbReference>
<proteinExistence type="inferred from homology"/>
<comment type="similarity">
    <text evidence="2">Belongs to the RRF family.</text>
</comment>
<dbReference type="Gene3D" id="1.10.132.20">
    <property type="entry name" value="Ribosome-recycling factor"/>
    <property type="match status" value="1"/>
</dbReference>
<evidence type="ECO:0000259" key="5">
    <source>
        <dbReference type="Pfam" id="PF01765"/>
    </source>
</evidence>
<dbReference type="GO" id="GO:0006412">
    <property type="term" value="P:translation"/>
    <property type="evidence" value="ECO:0007669"/>
    <property type="project" value="UniProtKB-KW"/>
</dbReference>
<dbReference type="GO" id="GO:0043023">
    <property type="term" value="F:ribosomal large subunit binding"/>
    <property type="evidence" value="ECO:0007669"/>
    <property type="project" value="TreeGrafter"/>
</dbReference>
<accession>A0A644W1Z5</accession>
<dbReference type="GO" id="GO:0005737">
    <property type="term" value="C:cytoplasm"/>
    <property type="evidence" value="ECO:0007669"/>
    <property type="project" value="UniProtKB-SubCell"/>
</dbReference>
<dbReference type="PANTHER" id="PTHR20982">
    <property type="entry name" value="RIBOSOME RECYCLING FACTOR"/>
    <property type="match status" value="1"/>
</dbReference>
<keyword evidence="3" id="KW-0963">Cytoplasm</keyword>
<sequence length="187" mass="20758">MSDESVLLLEEAKEGMNNAIAHLERELVKIRAGKASPSIFDAVKIDYYGTMTPLAQVGNINIPDARTIVIQPWDRTALGAIEKAIMAANLGFTPVNNGEIIRISIPPLTEERRKEMVKKVKIEGENAKVAVRNVRRNVLESARKLTKDGVPEDEVKNLEKDVQTVTDKSIEKVDQIVAVKEKDIMTV</sequence>
<evidence type="ECO:0000256" key="1">
    <source>
        <dbReference type="ARBA" id="ARBA00004496"/>
    </source>
</evidence>
<dbReference type="NCBIfam" id="TIGR00496">
    <property type="entry name" value="frr"/>
    <property type="match status" value="1"/>
</dbReference>
<comment type="subcellular location">
    <subcellularLocation>
        <location evidence="1">Cytoplasm</location>
    </subcellularLocation>
</comment>
<dbReference type="EMBL" id="VSSQ01000565">
    <property type="protein sequence ID" value="MPL97617.1"/>
    <property type="molecule type" value="Genomic_DNA"/>
</dbReference>
<dbReference type="SUPFAM" id="SSF55194">
    <property type="entry name" value="Ribosome recycling factor, RRF"/>
    <property type="match status" value="1"/>
</dbReference>
<gene>
    <name evidence="6" type="primary">frr_17</name>
    <name evidence="6" type="ORF">SDC9_43809</name>
</gene>